<name>A0A1D2JBR8_PARBR</name>
<dbReference type="PANTHER" id="PTHR12217:SF4">
    <property type="entry name" value="EUKARYOTIC TRANSLATION INITIATION FACTOR 2D"/>
    <property type="match status" value="1"/>
</dbReference>
<dbReference type="GO" id="GO:0003743">
    <property type="term" value="F:translation initiation factor activity"/>
    <property type="evidence" value="ECO:0007669"/>
    <property type="project" value="InterPro"/>
</dbReference>
<dbReference type="Gene3D" id="3.30.780.10">
    <property type="entry name" value="SUI1-like domain"/>
    <property type="match status" value="1"/>
</dbReference>
<accession>A0A1D2JBR8</accession>
<dbReference type="GO" id="GO:0001731">
    <property type="term" value="P:formation of translation preinitiation complex"/>
    <property type="evidence" value="ECO:0007669"/>
    <property type="project" value="InterPro"/>
</dbReference>
<evidence type="ECO:0000256" key="1">
    <source>
        <dbReference type="SAM" id="MobiDB-lite"/>
    </source>
</evidence>
<feature type="region of interest" description="Disordered" evidence="1">
    <location>
        <begin position="262"/>
        <end position="297"/>
    </location>
</feature>
<dbReference type="VEuPathDB" id="FungiDB:PADG_02952"/>
<comment type="caution">
    <text evidence="3">The sequence shown here is derived from an EMBL/GenBank/DDBJ whole genome shotgun (WGS) entry which is preliminary data.</text>
</comment>
<dbReference type="InterPro" id="IPR015947">
    <property type="entry name" value="PUA-like_sf"/>
</dbReference>
<protein>
    <recommendedName>
        <fullName evidence="2">SUI1 domain-containing protein</fullName>
    </recommendedName>
</protein>
<proteinExistence type="predicted"/>
<gene>
    <name evidence="3" type="ORF">ACO22_04923</name>
</gene>
<dbReference type="Pfam" id="PF25304">
    <property type="entry name" value="WHD_eIF2D"/>
    <property type="match status" value="1"/>
</dbReference>
<dbReference type="InterPro" id="IPR036877">
    <property type="entry name" value="SUI1_dom_sf"/>
</dbReference>
<dbReference type="SUPFAM" id="SSF88697">
    <property type="entry name" value="PUA domain-like"/>
    <property type="match status" value="1"/>
</dbReference>
<reference evidence="3 4" key="1">
    <citation type="submission" date="2016-06" db="EMBL/GenBank/DDBJ databases">
        <authorList>
            <person name="Kjaerup R.B."/>
            <person name="Dalgaard T.S."/>
            <person name="Juul-Madsen H.R."/>
        </authorList>
    </citation>
    <scope>NUCLEOTIDE SEQUENCE [LARGE SCALE GENOMIC DNA]</scope>
    <source>
        <strain evidence="3 4">Pb300</strain>
    </source>
</reference>
<dbReference type="SUPFAM" id="SSF55159">
    <property type="entry name" value="eIF1-like"/>
    <property type="match status" value="1"/>
</dbReference>
<feature type="domain" description="SUI1" evidence="2">
    <location>
        <begin position="571"/>
        <end position="645"/>
    </location>
</feature>
<evidence type="ECO:0000259" key="2">
    <source>
        <dbReference type="PROSITE" id="PS50296"/>
    </source>
</evidence>
<dbReference type="InterPro" id="IPR001950">
    <property type="entry name" value="SUI1"/>
</dbReference>
<dbReference type="AlphaFoldDB" id="A0A1D2JBR8"/>
<organism evidence="3 4">
    <name type="scientific">Paracoccidioides brasiliensis</name>
    <dbReference type="NCBI Taxonomy" id="121759"/>
    <lineage>
        <taxon>Eukaryota</taxon>
        <taxon>Fungi</taxon>
        <taxon>Dikarya</taxon>
        <taxon>Ascomycota</taxon>
        <taxon>Pezizomycotina</taxon>
        <taxon>Eurotiomycetes</taxon>
        <taxon>Eurotiomycetidae</taxon>
        <taxon>Onygenales</taxon>
        <taxon>Ajellomycetaceae</taxon>
        <taxon>Paracoccidioides</taxon>
    </lineage>
</organism>
<sequence length="665" mass="71902">MDNVSVFTNHNPQFKPLAPLRTSDRRKVADQIIQQFNIEIPLTSASSNDGQSETPQNEAGTSLTALRKSLLPDNTMSGRFTTTAGPDLKPVLGTIYVGSHPDADERILWVRPEQGAGSDGRLYPTVYTLWHHPQLIPLLHTPSLVMNKLYGGADLMTPGLANGPPFAKGAVKGAIVAVASLEKPSVPTFVGVCEIDVAGLEQVQGTKGHAVSGVTWEGDELWSWGNMGRPGRPSPDQIDGWLPGANEVGKDLEELTLEDADKGGIDAEGEGDDGGVWLDGAKGEGEGSDPDEQLPEPTTEEIDTAFQNAFLYGLHQHKVDNPSASHYGISFPIQPSFLIANLITPFLPIHSAQQAQFYNIKKTSWKNVKKFIKHLDKEGLAKAKDRNGGETVLLDVDFDNARVVNFVPYKLPKRSSSESTVKSTEKSKTVSLDGSSKNHAVGQSFTVKTLYRPSGKLIPVLFPPLSNSDINNYYTPSAVSKQLNDYLTAQDPPIISPTNPHIISLNPFISNTILSSSVEDLAILKRGTIQRDGILRRLLENPYLCAPYYAMLKPDQTLHDVKLKAGPGPKVTVTIEHRVGSKVTTKITGVEEFGATPQLLADELQKKCSSSTSVSQAVGAAKGMMSVLVHGDHRTLVKAALASRGVKPQWIEVVDKSKKKGGKGK</sequence>
<dbReference type="VEuPathDB" id="FungiDB:PABG_00533"/>
<dbReference type="EMBL" id="LZYO01000207">
    <property type="protein sequence ID" value="ODH25972.1"/>
    <property type="molecule type" value="Genomic_DNA"/>
</dbReference>
<evidence type="ECO:0000313" key="4">
    <source>
        <dbReference type="Proteomes" id="UP000242814"/>
    </source>
</evidence>
<dbReference type="Gene3D" id="3.10.400.20">
    <property type="match status" value="1"/>
</dbReference>
<dbReference type="CDD" id="cd11608">
    <property type="entry name" value="eIF2D_C"/>
    <property type="match status" value="1"/>
</dbReference>
<evidence type="ECO:0000313" key="3">
    <source>
        <dbReference type="EMBL" id="ODH25972.1"/>
    </source>
</evidence>
<dbReference type="InterPro" id="IPR039759">
    <property type="entry name" value="eIF2D_SUI1"/>
</dbReference>
<dbReference type="Proteomes" id="UP000242814">
    <property type="component" value="Unassembled WGS sequence"/>
</dbReference>
<dbReference type="PROSITE" id="PS50296">
    <property type="entry name" value="SUI1"/>
    <property type="match status" value="1"/>
</dbReference>
<dbReference type="Pfam" id="PF26292">
    <property type="entry name" value="PUA_elF2D"/>
    <property type="match status" value="1"/>
</dbReference>
<dbReference type="InterPro" id="IPR048248">
    <property type="entry name" value="PUA_eIF2d-like"/>
</dbReference>
<dbReference type="InterPro" id="IPR057429">
    <property type="entry name" value="WH_eIF2D"/>
</dbReference>
<dbReference type="Pfam" id="PF01253">
    <property type="entry name" value="SUI1"/>
    <property type="match status" value="1"/>
</dbReference>
<dbReference type="PANTHER" id="PTHR12217">
    <property type="entry name" value="EUKARYOTIC TRANSLATION INITIATION FACTOR 2D"/>
    <property type="match status" value="1"/>
</dbReference>
<dbReference type="InterPro" id="IPR039757">
    <property type="entry name" value="EIF2D"/>
</dbReference>
<feature type="compositionally biased region" description="Acidic residues" evidence="1">
    <location>
        <begin position="286"/>
        <end position="297"/>
    </location>
</feature>